<accession>S3E5A9</accession>
<reference evidence="1 2" key="1">
    <citation type="journal article" date="2013" name="BMC Genomics">
        <title>Genomics-driven discovery of the pneumocandin biosynthetic gene cluster in the fungus Glarea lozoyensis.</title>
        <authorList>
            <person name="Chen L."/>
            <person name="Yue Q."/>
            <person name="Zhang X."/>
            <person name="Xiang M."/>
            <person name="Wang C."/>
            <person name="Li S."/>
            <person name="Che Y."/>
            <person name="Ortiz-Lopez F.J."/>
            <person name="Bills G.F."/>
            <person name="Liu X."/>
            <person name="An Z."/>
        </authorList>
    </citation>
    <scope>NUCLEOTIDE SEQUENCE [LARGE SCALE GENOMIC DNA]</scope>
    <source>
        <strain evidence="2">ATCC 20868 / MF5171</strain>
    </source>
</reference>
<dbReference type="Proteomes" id="UP000016922">
    <property type="component" value="Unassembled WGS sequence"/>
</dbReference>
<keyword evidence="2" id="KW-1185">Reference proteome</keyword>
<dbReference type="AlphaFoldDB" id="S3E5A9"/>
<gene>
    <name evidence="1" type="ORF">GLAREA_06611</name>
</gene>
<sequence>MQDDYHGTAGSNQEDSGLRLNLYGDVAETGFPCDSSDGTRGLFPASDFLNSTHQSNNLVNNGFASFPVYQSNMEDVQAFVLDVEGTPNEYGMNWGTQALQQGSPHLNTSIAANVPAQSMAVQTTVPTTSVPQRRIPCTNVYCSKASLDTLIISATKEGSTQDTTPHFSAPYQVAAKSTELDFTDTADVTS</sequence>
<organism evidence="1 2">
    <name type="scientific">Glarea lozoyensis (strain ATCC 20868 / MF5171)</name>
    <dbReference type="NCBI Taxonomy" id="1116229"/>
    <lineage>
        <taxon>Eukaryota</taxon>
        <taxon>Fungi</taxon>
        <taxon>Dikarya</taxon>
        <taxon>Ascomycota</taxon>
        <taxon>Pezizomycotina</taxon>
        <taxon>Leotiomycetes</taxon>
        <taxon>Helotiales</taxon>
        <taxon>Helotiaceae</taxon>
        <taxon>Glarea</taxon>
    </lineage>
</organism>
<dbReference type="HOGENOM" id="CLU_1428122_0_0_1"/>
<name>S3E5A9_GLAL2</name>
<evidence type="ECO:0000313" key="2">
    <source>
        <dbReference type="Proteomes" id="UP000016922"/>
    </source>
</evidence>
<dbReference type="KEGG" id="glz:GLAREA_06611"/>
<proteinExistence type="predicted"/>
<protein>
    <submittedName>
        <fullName evidence="1">Uncharacterized protein</fullName>
    </submittedName>
</protein>
<dbReference type="EMBL" id="KE145357">
    <property type="protein sequence ID" value="EPE33598.1"/>
    <property type="molecule type" value="Genomic_DNA"/>
</dbReference>
<dbReference type="RefSeq" id="XP_008078750.1">
    <property type="nucleotide sequence ID" value="XM_008080559.1"/>
</dbReference>
<dbReference type="GeneID" id="19465664"/>
<evidence type="ECO:0000313" key="1">
    <source>
        <dbReference type="EMBL" id="EPE33598.1"/>
    </source>
</evidence>